<feature type="transmembrane region" description="Helical" evidence="9">
    <location>
        <begin position="414"/>
        <end position="431"/>
    </location>
</feature>
<feature type="transmembrane region" description="Helical" evidence="9">
    <location>
        <begin position="24"/>
        <end position="43"/>
    </location>
</feature>
<dbReference type="Pfam" id="PF13520">
    <property type="entry name" value="AA_permease_2"/>
    <property type="match status" value="1"/>
</dbReference>
<comment type="similarity">
    <text evidence="2">Belongs to the amino acid-polyamine-organocation (APC) superfamily. Basic amino acid/polyamine antiporter (APA) (TC 2.A.3.2) family.</text>
</comment>
<keyword evidence="6" id="KW-0029">Amino-acid transport</keyword>
<gene>
    <name evidence="10" type="ORF">H4W81_002638</name>
</gene>
<feature type="transmembrane region" description="Helical" evidence="9">
    <location>
        <begin position="212"/>
        <end position="230"/>
    </location>
</feature>
<dbReference type="Proteomes" id="UP000661607">
    <property type="component" value="Unassembled WGS sequence"/>
</dbReference>
<dbReference type="PANTHER" id="PTHR42770:SF4">
    <property type="entry name" value="ARGININE_ORNITHINE ANTIPORTER-RELATED"/>
    <property type="match status" value="1"/>
</dbReference>
<feature type="transmembrane region" description="Helical" evidence="9">
    <location>
        <begin position="172"/>
        <end position="192"/>
    </location>
</feature>
<dbReference type="InterPro" id="IPR002293">
    <property type="entry name" value="AA/rel_permease1"/>
</dbReference>
<keyword evidence="5 9" id="KW-0812">Transmembrane</keyword>
<comment type="subcellular location">
    <subcellularLocation>
        <location evidence="1">Cell membrane</location>
        <topology evidence="1">Multi-pass membrane protein</topology>
    </subcellularLocation>
</comment>
<dbReference type="InterPro" id="IPR004754">
    <property type="entry name" value="Amino_acid_antiprt"/>
</dbReference>
<keyword evidence="4" id="KW-1003">Cell membrane</keyword>
<dbReference type="EMBL" id="JADBEF010000001">
    <property type="protein sequence ID" value="MBE1559859.1"/>
    <property type="molecule type" value="Genomic_DNA"/>
</dbReference>
<evidence type="ECO:0000256" key="9">
    <source>
        <dbReference type="SAM" id="Phobius"/>
    </source>
</evidence>
<protein>
    <submittedName>
        <fullName evidence="10">Arginine:ornithine antiporter/lysine permease</fullName>
    </submittedName>
</protein>
<dbReference type="PIRSF" id="PIRSF006060">
    <property type="entry name" value="AA_transporter"/>
    <property type="match status" value="1"/>
</dbReference>
<evidence type="ECO:0000256" key="3">
    <source>
        <dbReference type="ARBA" id="ARBA00022448"/>
    </source>
</evidence>
<evidence type="ECO:0000256" key="7">
    <source>
        <dbReference type="ARBA" id="ARBA00022989"/>
    </source>
</evidence>
<keyword evidence="11" id="KW-1185">Reference proteome</keyword>
<keyword evidence="7 9" id="KW-1133">Transmembrane helix</keyword>
<keyword evidence="8 9" id="KW-0472">Membrane</keyword>
<name>A0ABR9KCX0_9ACTN</name>
<keyword evidence="3" id="KW-0813">Transport</keyword>
<sequence length="491" mass="51580">MSEHRGEHKAGHGAVAQTSSARKLPLLTLTAMVVGSMVGAGVFSLPRNFAQATGVLGALIAWTVAGVGMLMLAFVFQTLAVRKPDLNAGVYAYAKAGFGEFPGFFSAFGYWASACVGNVSYWVLIKSTIGAAVPGFGEGDTLLAVAVSVVGVWAFHFMIVRGVKEAAAINKIVTIAKLVPLLLFVVILLVTFKAGMFGANFWGGRQPSAGALFGQVKATMLVTVFVFLGVEGASVYSRYARRREDVGRATVLGFLSVLALFASVTILSYATLPQGELAGLRQPSMAGVLESVVGGWGAALISVGLIVSVLGAYLAWTLMAAEVLFVAAKDEDMPAFLRRENAKGAPVAALVMTSVLITAVLAITLFSDDAFAFTLKLCSSLSLVPYLLAAGYALRLTLTGESYDTNAQGRRRDLMVAALAVVYTTFLIFAAGLEFLLLSFVIYAPGTILFIITRRERGRKVFSPAELVLFVVAVVGAVIGVAGLATGLITI</sequence>
<feature type="transmembrane region" description="Helical" evidence="9">
    <location>
        <begin position="467"/>
        <end position="489"/>
    </location>
</feature>
<feature type="transmembrane region" description="Helical" evidence="9">
    <location>
        <begin position="437"/>
        <end position="455"/>
    </location>
</feature>
<reference evidence="10 11" key="1">
    <citation type="submission" date="2020-10" db="EMBL/GenBank/DDBJ databases">
        <title>Sequencing the genomes of 1000 actinobacteria strains.</title>
        <authorList>
            <person name="Klenk H.-P."/>
        </authorList>
    </citation>
    <scope>NUCLEOTIDE SEQUENCE [LARGE SCALE GENOMIC DNA]</scope>
    <source>
        <strain evidence="10 11">DSM 43748</strain>
    </source>
</reference>
<feature type="transmembrane region" description="Helical" evidence="9">
    <location>
        <begin position="55"/>
        <end position="80"/>
    </location>
</feature>
<evidence type="ECO:0000256" key="6">
    <source>
        <dbReference type="ARBA" id="ARBA00022970"/>
    </source>
</evidence>
<feature type="transmembrane region" description="Helical" evidence="9">
    <location>
        <begin position="292"/>
        <end position="325"/>
    </location>
</feature>
<feature type="transmembrane region" description="Helical" evidence="9">
    <location>
        <begin position="101"/>
        <end position="122"/>
    </location>
</feature>
<evidence type="ECO:0000256" key="8">
    <source>
        <dbReference type="ARBA" id="ARBA00023136"/>
    </source>
</evidence>
<evidence type="ECO:0000256" key="5">
    <source>
        <dbReference type="ARBA" id="ARBA00022692"/>
    </source>
</evidence>
<dbReference type="RefSeq" id="WP_192775055.1">
    <property type="nucleotide sequence ID" value="NZ_BAAASY010000027.1"/>
</dbReference>
<evidence type="ECO:0000256" key="4">
    <source>
        <dbReference type="ARBA" id="ARBA00022475"/>
    </source>
</evidence>
<dbReference type="PANTHER" id="PTHR42770">
    <property type="entry name" value="AMINO ACID TRANSPORTER-RELATED"/>
    <property type="match status" value="1"/>
</dbReference>
<accession>A0ABR9KCX0</accession>
<evidence type="ECO:0000256" key="1">
    <source>
        <dbReference type="ARBA" id="ARBA00004651"/>
    </source>
</evidence>
<evidence type="ECO:0000313" key="11">
    <source>
        <dbReference type="Proteomes" id="UP000661607"/>
    </source>
</evidence>
<dbReference type="InterPro" id="IPR050367">
    <property type="entry name" value="APC_superfamily"/>
</dbReference>
<feature type="transmembrane region" description="Helical" evidence="9">
    <location>
        <begin position="251"/>
        <end position="272"/>
    </location>
</feature>
<evidence type="ECO:0000313" key="10">
    <source>
        <dbReference type="EMBL" id="MBE1559859.1"/>
    </source>
</evidence>
<evidence type="ECO:0000256" key="2">
    <source>
        <dbReference type="ARBA" id="ARBA00008220"/>
    </source>
</evidence>
<comment type="caution">
    <text evidence="10">The sequence shown here is derived from an EMBL/GenBank/DDBJ whole genome shotgun (WGS) entry which is preliminary data.</text>
</comment>
<feature type="transmembrane region" description="Helical" evidence="9">
    <location>
        <begin position="142"/>
        <end position="160"/>
    </location>
</feature>
<dbReference type="Gene3D" id="1.20.1740.10">
    <property type="entry name" value="Amino acid/polyamine transporter I"/>
    <property type="match status" value="1"/>
</dbReference>
<proteinExistence type="inferred from homology"/>
<dbReference type="NCBIfam" id="TIGR00905">
    <property type="entry name" value="2A0302"/>
    <property type="match status" value="1"/>
</dbReference>
<feature type="transmembrane region" description="Helical" evidence="9">
    <location>
        <begin position="346"/>
        <end position="367"/>
    </location>
</feature>
<organism evidence="10 11">
    <name type="scientific">Nonomuraea africana</name>
    <dbReference type="NCBI Taxonomy" id="46171"/>
    <lineage>
        <taxon>Bacteria</taxon>
        <taxon>Bacillati</taxon>
        <taxon>Actinomycetota</taxon>
        <taxon>Actinomycetes</taxon>
        <taxon>Streptosporangiales</taxon>
        <taxon>Streptosporangiaceae</taxon>
        <taxon>Nonomuraea</taxon>
    </lineage>
</organism>
<feature type="transmembrane region" description="Helical" evidence="9">
    <location>
        <begin position="373"/>
        <end position="394"/>
    </location>
</feature>